<feature type="transmembrane region" description="Helical" evidence="7">
    <location>
        <begin position="377"/>
        <end position="399"/>
    </location>
</feature>
<reference evidence="9 10" key="1">
    <citation type="submission" date="2016-02" db="EMBL/GenBank/DDBJ databases">
        <title>Anaerosporomusa subterraneum gen. nov., sp. nov., a spore-forming obligate anaerobe isolated from saprolite.</title>
        <authorList>
            <person name="Choi J.K."/>
            <person name="Shah M."/>
            <person name="Yee N."/>
        </authorList>
    </citation>
    <scope>NUCLEOTIDE SEQUENCE [LARGE SCALE GENOMIC DNA]</scope>
    <source>
        <strain evidence="9 10">RU4</strain>
    </source>
</reference>
<feature type="transmembrane region" description="Helical" evidence="7">
    <location>
        <begin position="222"/>
        <end position="244"/>
    </location>
</feature>
<evidence type="ECO:0000259" key="8">
    <source>
        <dbReference type="PROSITE" id="PS50850"/>
    </source>
</evidence>
<evidence type="ECO:0000256" key="5">
    <source>
        <dbReference type="ARBA" id="ARBA00022989"/>
    </source>
</evidence>
<keyword evidence="4 7" id="KW-0812">Transmembrane</keyword>
<name>A0A154BQ28_ANASB</name>
<dbReference type="PROSITE" id="PS50850">
    <property type="entry name" value="MFS"/>
    <property type="match status" value="1"/>
</dbReference>
<keyword evidence="5 7" id="KW-1133">Transmembrane helix</keyword>
<dbReference type="InterPro" id="IPR036259">
    <property type="entry name" value="MFS_trans_sf"/>
</dbReference>
<evidence type="ECO:0000313" key="9">
    <source>
        <dbReference type="EMBL" id="KYZ76123.1"/>
    </source>
</evidence>
<dbReference type="AlphaFoldDB" id="A0A154BQ28"/>
<gene>
    <name evidence="9" type="ORF">AXX12_06680</name>
</gene>
<accession>A0A154BQ28</accession>
<dbReference type="PANTHER" id="PTHR43124">
    <property type="entry name" value="PURINE EFFLUX PUMP PBUE"/>
    <property type="match status" value="1"/>
</dbReference>
<organism evidence="9 10">
    <name type="scientific">Anaerosporomusa subterranea</name>
    <dbReference type="NCBI Taxonomy" id="1794912"/>
    <lineage>
        <taxon>Bacteria</taxon>
        <taxon>Bacillati</taxon>
        <taxon>Bacillota</taxon>
        <taxon>Negativicutes</taxon>
        <taxon>Acetonemataceae</taxon>
        <taxon>Anaerosporomusa</taxon>
    </lineage>
</organism>
<keyword evidence="10" id="KW-1185">Reference proteome</keyword>
<dbReference type="EMBL" id="LSGP01000017">
    <property type="protein sequence ID" value="KYZ76123.1"/>
    <property type="molecule type" value="Genomic_DNA"/>
</dbReference>
<keyword evidence="6 7" id="KW-0472">Membrane</keyword>
<evidence type="ECO:0000256" key="1">
    <source>
        <dbReference type="ARBA" id="ARBA00004651"/>
    </source>
</evidence>
<evidence type="ECO:0000256" key="3">
    <source>
        <dbReference type="ARBA" id="ARBA00022475"/>
    </source>
</evidence>
<feature type="transmembrane region" description="Helical" evidence="7">
    <location>
        <begin position="140"/>
        <end position="161"/>
    </location>
</feature>
<evidence type="ECO:0000256" key="4">
    <source>
        <dbReference type="ARBA" id="ARBA00022692"/>
    </source>
</evidence>
<dbReference type="GO" id="GO:0005886">
    <property type="term" value="C:plasma membrane"/>
    <property type="evidence" value="ECO:0007669"/>
    <property type="project" value="UniProtKB-SubCell"/>
</dbReference>
<dbReference type="Proteomes" id="UP000076268">
    <property type="component" value="Unassembled WGS sequence"/>
</dbReference>
<comment type="subcellular location">
    <subcellularLocation>
        <location evidence="1">Cell membrane</location>
        <topology evidence="1">Multi-pass membrane protein</topology>
    </subcellularLocation>
</comment>
<dbReference type="InterPro" id="IPR020846">
    <property type="entry name" value="MFS_dom"/>
</dbReference>
<feature type="transmembrane region" description="Helical" evidence="7">
    <location>
        <begin position="81"/>
        <end position="100"/>
    </location>
</feature>
<evidence type="ECO:0000256" key="2">
    <source>
        <dbReference type="ARBA" id="ARBA00022448"/>
    </source>
</evidence>
<dbReference type="RefSeq" id="WP_066241008.1">
    <property type="nucleotide sequence ID" value="NZ_LSGP01000017.1"/>
</dbReference>
<evidence type="ECO:0000256" key="6">
    <source>
        <dbReference type="ARBA" id="ARBA00023136"/>
    </source>
</evidence>
<sequence>MNIRGIEITKTQIGVFLMVWAIYLLSFTERLALPPVLPLIARDLKLSAAQAGSYMTAFYIGYVCTQLPGGLLTDRFGYRRVLLGSLLAIGGSTALMYTVSSYEMGFFFRVLAGVGSGSIFSSCMRAIFEWFPGKGRGTAVGILQTATSFGLMFANLLIPFVSREHDWRVAFLVTGILPLFVLGFAWLFLKERSTAEERAEKRQTQPAEFWKDVLSLTKNRNLMVLALSGFFAMAATWGTATWANTYMNKSLNVSLVTAGALMSTYGLAGALCKPISGILADLFYNKKKYLISILLFCLVPSLLWFGSNTNAQLLYILVPILGIFAFVYSPVMNTLIGELVPLRLAGTAAGFVNACWQLGSLFAPFTIGLALDLTNNNYFYAFAILALCAFLSGVTILFIRQDHIVKTV</sequence>
<dbReference type="OrthoDB" id="1673995at2"/>
<dbReference type="PANTHER" id="PTHR43124:SF3">
    <property type="entry name" value="CHLORAMPHENICOL EFFLUX PUMP RV0191"/>
    <property type="match status" value="1"/>
</dbReference>
<evidence type="ECO:0000256" key="7">
    <source>
        <dbReference type="SAM" id="Phobius"/>
    </source>
</evidence>
<comment type="caution">
    <text evidence="9">The sequence shown here is derived from an EMBL/GenBank/DDBJ whole genome shotgun (WGS) entry which is preliminary data.</text>
</comment>
<feature type="transmembrane region" description="Helical" evidence="7">
    <location>
        <begin position="53"/>
        <end position="72"/>
    </location>
</feature>
<feature type="transmembrane region" description="Helical" evidence="7">
    <location>
        <begin position="289"/>
        <end position="307"/>
    </location>
</feature>
<keyword evidence="2" id="KW-0813">Transport</keyword>
<feature type="transmembrane region" description="Helical" evidence="7">
    <location>
        <begin position="313"/>
        <end position="336"/>
    </location>
</feature>
<feature type="transmembrane region" description="Helical" evidence="7">
    <location>
        <begin position="106"/>
        <end position="128"/>
    </location>
</feature>
<dbReference type="SUPFAM" id="SSF103473">
    <property type="entry name" value="MFS general substrate transporter"/>
    <property type="match status" value="1"/>
</dbReference>
<dbReference type="InterPro" id="IPR011701">
    <property type="entry name" value="MFS"/>
</dbReference>
<feature type="transmembrane region" description="Helical" evidence="7">
    <location>
        <begin position="348"/>
        <end position="371"/>
    </location>
</feature>
<evidence type="ECO:0000313" key="10">
    <source>
        <dbReference type="Proteomes" id="UP000076268"/>
    </source>
</evidence>
<dbReference type="Pfam" id="PF07690">
    <property type="entry name" value="MFS_1"/>
    <property type="match status" value="1"/>
</dbReference>
<protein>
    <submittedName>
        <fullName evidence="9">MFS transporter</fullName>
    </submittedName>
</protein>
<dbReference type="Gene3D" id="1.20.1250.20">
    <property type="entry name" value="MFS general substrate transporter like domains"/>
    <property type="match status" value="2"/>
</dbReference>
<feature type="transmembrane region" description="Helical" evidence="7">
    <location>
        <begin position="167"/>
        <end position="189"/>
    </location>
</feature>
<keyword evidence="3" id="KW-1003">Cell membrane</keyword>
<dbReference type="STRING" id="1794912.AXX12_06680"/>
<feature type="domain" description="Major facilitator superfamily (MFS) profile" evidence="8">
    <location>
        <begin position="15"/>
        <end position="404"/>
    </location>
</feature>
<proteinExistence type="predicted"/>
<dbReference type="InterPro" id="IPR050189">
    <property type="entry name" value="MFS_Efflux_Transporters"/>
</dbReference>
<dbReference type="GO" id="GO:0022857">
    <property type="term" value="F:transmembrane transporter activity"/>
    <property type="evidence" value="ECO:0007669"/>
    <property type="project" value="InterPro"/>
</dbReference>
<feature type="transmembrane region" description="Helical" evidence="7">
    <location>
        <begin position="12"/>
        <end position="33"/>
    </location>
</feature>